<dbReference type="RefSeq" id="WP_331255825.1">
    <property type="nucleotide sequence ID" value="NZ_CP133270.1"/>
</dbReference>
<feature type="domain" description="PhoU" evidence="3">
    <location>
        <begin position="20"/>
        <end position="107"/>
    </location>
</feature>
<proteinExistence type="inferred from homology"/>
<dbReference type="InterPro" id="IPR028366">
    <property type="entry name" value="PhoU"/>
</dbReference>
<dbReference type="PIRSF" id="PIRSF003107">
    <property type="entry name" value="PhoU"/>
    <property type="match status" value="1"/>
</dbReference>
<sequence>MSEHIVKAYDTELQDLDDMIVEMGEATARQIQDSIQSVITRNTELAKAVIDLDQGVDQLERKIDALAVRILALRQPVAADLRRVVAALKISNQIERIADYAANMAKRALALNDIPEVTPVYVLPRMVKIPLEMIRGVIKAYVDLDLEAAYRIWQLDEEVDEMYMSYLRELLTYMMEDPRNIGPCTHLLFIAKNIERIGDQCTNIAESIHYMVKGTPFEESHIESAS</sequence>
<evidence type="ECO:0000256" key="1">
    <source>
        <dbReference type="ARBA" id="ARBA00008107"/>
    </source>
</evidence>
<comment type="similarity">
    <text evidence="1 2">Belongs to the PhoU family.</text>
</comment>
<gene>
    <name evidence="4" type="ORF">Bealeia1_01219</name>
</gene>
<protein>
    <recommendedName>
        <fullName evidence="2">Phosphate-specific transport system accessory protein PhoU</fullName>
    </recommendedName>
</protein>
<organism evidence="4 5">
    <name type="scientific">Candidatus Bealeia paramacronuclearis</name>
    <dbReference type="NCBI Taxonomy" id="1921001"/>
    <lineage>
        <taxon>Bacteria</taxon>
        <taxon>Pseudomonadati</taxon>
        <taxon>Pseudomonadota</taxon>
        <taxon>Alphaproteobacteria</taxon>
        <taxon>Holosporales</taxon>
        <taxon>Holosporaceae</taxon>
        <taxon>Candidatus Bealeia</taxon>
    </lineage>
</organism>
<keyword evidence="2" id="KW-0592">Phosphate transport</keyword>
<comment type="function">
    <text evidence="2">Plays a role in the regulation of phosphate uptake.</text>
</comment>
<name>A0ABZ2C4P4_9PROT</name>
<comment type="subcellular location">
    <subcellularLocation>
        <location evidence="2">Cytoplasm</location>
    </subcellularLocation>
</comment>
<dbReference type="PANTHER" id="PTHR42930">
    <property type="entry name" value="PHOSPHATE-SPECIFIC TRANSPORT SYSTEM ACCESSORY PROTEIN PHOU"/>
    <property type="match status" value="1"/>
</dbReference>
<comment type="subunit">
    <text evidence="2">Homodimer.</text>
</comment>
<dbReference type="Gene3D" id="1.20.58.220">
    <property type="entry name" value="Phosphate transport system protein phou homolog 2, domain 2"/>
    <property type="match status" value="1"/>
</dbReference>
<reference evidence="4 5" key="1">
    <citation type="journal article" date="2024" name="Environ. Microbiol.">
        <title>Novel evolutionary insights on the interactions of the Holosporales (Alphaproteobacteria) with eukaryotic hosts from comparative genomics.</title>
        <authorList>
            <person name="Giovannini M."/>
            <person name="Petroni G."/>
            <person name="Castelli M."/>
        </authorList>
    </citation>
    <scope>NUCLEOTIDE SEQUENCE [LARGE SCALE GENOMIC DNA]</scope>
    <source>
        <strain evidence="4 5">US_Bl 15I1</strain>
    </source>
</reference>
<dbReference type="Pfam" id="PF01895">
    <property type="entry name" value="PhoU"/>
    <property type="match status" value="2"/>
</dbReference>
<evidence type="ECO:0000313" key="4">
    <source>
        <dbReference type="EMBL" id="WVX67023.1"/>
    </source>
</evidence>
<dbReference type="PANTHER" id="PTHR42930:SF3">
    <property type="entry name" value="PHOSPHATE-SPECIFIC TRANSPORT SYSTEM ACCESSORY PROTEIN PHOU"/>
    <property type="match status" value="1"/>
</dbReference>
<evidence type="ECO:0000256" key="2">
    <source>
        <dbReference type="PIRNR" id="PIRNR003107"/>
    </source>
</evidence>
<dbReference type="InterPro" id="IPR038078">
    <property type="entry name" value="PhoU-like_sf"/>
</dbReference>
<accession>A0ABZ2C4P4</accession>
<keyword evidence="5" id="KW-1185">Reference proteome</keyword>
<dbReference type="SUPFAM" id="SSF109755">
    <property type="entry name" value="PhoU-like"/>
    <property type="match status" value="1"/>
</dbReference>
<feature type="domain" description="PhoU" evidence="3">
    <location>
        <begin position="124"/>
        <end position="208"/>
    </location>
</feature>
<dbReference type="NCBIfam" id="TIGR02135">
    <property type="entry name" value="phoU_full"/>
    <property type="match status" value="1"/>
</dbReference>
<evidence type="ECO:0000259" key="3">
    <source>
        <dbReference type="Pfam" id="PF01895"/>
    </source>
</evidence>
<keyword evidence="2" id="KW-0813">Transport</keyword>
<dbReference type="Proteomes" id="UP001330434">
    <property type="component" value="Chromosome"/>
</dbReference>
<dbReference type="EMBL" id="CP133270">
    <property type="protein sequence ID" value="WVX67023.1"/>
    <property type="molecule type" value="Genomic_DNA"/>
</dbReference>
<dbReference type="InterPro" id="IPR026022">
    <property type="entry name" value="PhoU_dom"/>
</dbReference>
<keyword evidence="2" id="KW-0963">Cytoplasm</keyword>
<evidence type="ECO:0000313" key="5">
    <source>
        <dbReference type="Proteomes" id="UP001330434"/>
    </source>
</evidence>